<dbReference type="SUPFAM" id="SSF55729">
    <property type="entry name" value="Acyl-CoA N-acyltransferases (Nat)"/>
    <property type="match status" value="1"/>
</dbReference>
<dbReference type="AlphaFoldDB" id="A0AA94XWR5"/>
<evidence type="ECO:0000313" key="3">
    <source>
        <dbReference type="Proteomes" id="UP001060018"/>
    </source>
</evidence>
<sequence length="162" mass="18050">MQIRTATADDWPAIYAFYREIMADGQSYAFPEDQSIDEAEPWWMERPPGQSVVAVDGGRIIGSAKMGPNRPGRGAHLATASFLVYPGYRNLGAGRLLGEHVIAWAREQQYRGIQFNAVVETNYAAVHLWQSLGFRILGTVPGAYNHRVHGMVGLHFMFKELG</sequence>
<organism evidence="2 3">
    <name type="scientific">Glutamicibacter halophytocola</name>
    <dbReference type="NCBI Taxonomy" id="1933880"/>
    <lineage>
        <taxon>Bacteria</taxon>
        <taxon>Bacillati</taxon>
        <taxon>Actinomycetota</taxon>
        <taxon>Actinomycetes</taxon>
        <taxon>Micrococcales</taxon>
        <taxon>Micrococcaceae</taxon>
        <taxon>Glutamicibacter</taxon>
    </lineage>
</organism>
<evidence type="ECO:0000259" key="1">
    <source>
        <dbReference type="PROSITE" id="PS51186"/>
    </source>
</evidence>
<dbReference type="GO" id="GO:0016747">
    <property type="term" value="F:acyltransferase activity, transferring groups other than amino-acyl groups"/>
    <property type="evidence" value="ECO:0007669"/>
    <property type="project" value="InterPro"/>
</dbReference>
<proteinExistence type="predicted"/>
<accession>A0AA94XWR5</accession>
<dbReference type="CDD" id="cd04301">
    <property type="entry name" value="NAT_SF"/>
    <property type="match status" value="1"/>
</dbReference>
<dbReference type="PANTHER" id="PTHR43138:SF1">
    <property type="entry name" value="N-ACETYLTRANSFERASE ACA1"/>
    <property type="match status" value="1"/>
</dbReference>
<reference evidence="2" key="1">
    <citation type="journal article" date="2022" name="Pest Manag. Sci.">
        <title>Glutamicibacter halophytocola-mediated host fitness of potato tuber moth on Solanaceae crops.</title>
        <authorList>
            <person name="Wang W."/>
            <person name="Xiao G."/>
            <person name="Du G."/>
            <person name="Chang L."/>
            <person name="Yang Y."/>
            <person name="Ye J."/>
            <person name="Chen B."/>
        </authorList>
    </citation>
    <scope>NUCLEOTIDE SEQUENCE</scope>
    <source>
        <strain evidence="2">S2</strain>
    </source>
</reference>
<dbReference type="Proteomes" id="UP001060018">
    <property type="component" value="Chromosome"/>
</dbReference>
<dbReference type="Gene3D" id="3.40.630.30">
    <property type="match status" value="1"/>
</dbReference>
<dbReference type="RefSeq" id="WP_257745488.1">
    <property type="nucleotide sequence ID" value="NZ_CP102487.1"/>
</dbReference>
<dbReference type="EMBL" id="CP102487">
    <property type="protein sequence ID" value="UUX58477.1"/>
    <property type="molecule type" value="Genomic_DNA"/>
</dbReference>
<feature type="domain" description="N-acetyltransferase" evidence="1">
    <location>
        <begin position="1"/>
        <end position="159"/>
    </location>
</feature>
<evidence type="ECO:0000313" key="2">
    <source>
        <dbReference type="EMBL" id="UUX58477.1"/>
    </source>
</evidence>
<name>A0AA94XWR5_9MICC</name>
<dbReference type="PANTHER" id="PTHR43138">
    <property type="entry name" value="ACETYLTRANSFERASE, GNAT FAMILY"/>
    <property type="match status" value="1"/>
</dbReference>
<dbReference type="Pfam" id="PF00583">
    <property type="entry name" value="Acetyltransf_1"/>
    <property type="match status" value="1"/>
</dbReference>
<dbReference type="PROSITE" id="PS51186">
    <property type="entry name" value="GNAT"/>
    <property type="match status" value="1"/>
</dbReference>
<dbReference type="InterPro" id="IPR016181">
    <property type="entry name" value="Acyl_CoA_acyltransferase"/>
</dbReference>
<dbReference type="InterPro" id="IPR052742">
    <property type="entry name" value="Mito_N-acetyltransferase"/>
</dbReference>
<dbReference type="InterPro" id="IPR000182">
    <property type="entry name" value="GNAT_dom"/>
</dbReference>
<protein>
    <submittedName>
        <fullName evidence="2">GNAT family N-acetyltransferase</fullName>
    </submittedName>
</protein>
<gene>
    <name evidence="2" type="ORF">NUH22_14420</name>
</gene>